<dbReference type="Proteomes" id="UP000633136">
    <property type="component" value="Unassembled WGS sequence"/>
</dbReference>
<evidence type="ECO:0000313" key="2">
    <source>
        <dbReference type="EMBL" id="GGE76503.1"/>
    </source>
</evidence>
<dbReference type="InterPro" id="IPR011991">
    <property type="entry name" value="ArsR-like_HTH"/>
</dbReference>
<reference evidence="2" key="2">
    <citation type="submission" date="2020-09" db="EMBL/GenBank/DDBJ databases">
        <authorList>
            <person name="Sun Q."/>
            <person name="Zhou Y."/>
        </authorList>
    </citation>
    <scope>NUCLEOTIDE SEQUENCE</scope>
    <source>
        <strain evidence="2">CGMCC 1.15388</strain>
    </source>
</reference>
<dbReference type="EMBL" id="BMIS01000014">
    <property type="protein sequence ID" value="GGE76503.1"/>
    <property type="molecule type" value="Genomic_DNA"/>
</dbReference>
<dbReference type="InterPro" id="IPR036390">
    <property type="entry name" value="WH_DNA-bd_sf"/>
</dbReference>
<name>A0A917AVC6_9MICC</name>
<keyword evidence="3" id="KW-1185">Reference proteome</keyword>
<dbReference type="RefSeq" id="WP_188686230.1">
    <property type="nucleotide sequence ID" value="NZ_BMIS01000014.1"/>
</dbReference>
<dbReference type="SUPFAM" id="SSF46785">
    <property type="entry name" value="Winged helix' DNA-binding domain"/>
    <property type="match status" value="1"/>
</dbReference>
<gene>
    <name evidence="2" type="ORF">GCM10011401_24820</name>
</gene>
<dbReference type="InterPro" id="IPR036388">
    <property type="entry name" value="WH-like_DNA-bd_sf"/>
</dbReference>
<organism evidence="2 3">
    <name type="scientific">Nesterenkonia cremea</name>
    <dbReference type="NCBI Taxonomy" id="1882340"/>
    <lineage>
        <taxon>Bacteria</taxon>
        <taxon>Bacillati</taxon>
        <taxon>Actinomycetota</taxon>
        <taxon>Actinomycetes</taxon>
        <taxon>Micrococcales</taxon>
        <taxon>Micrococcaceae</taxon>
        <taxon>Nesterenkonia</taxon>
    </lineage>
</organism>
<evidence type="ECO:0000259" key="1">
    <source>
        <dbReference type="PROSITE" id="PS50987"/>
    </source>
</evidence>
<dbReference type="CDD" id="cd00090">
    <property type="entry name" value="HTH_ARSR"/>
    <property type="match status" value="1"/>
</dbReference>
<dbReference type="AlphaFoldDB" id="A0A917AVC6"/>
<dbReference type="NCBIfam" id="NF033788">
    <property type="entry name" value="HTH_metalloreg"/>
    <property type="match status" value="1"/>
</dbReference>
<dbReference type="PROSITE" id="PS50987">
    <property type="entry name" value="HTH_ARSR_2"/>
    <property type="match status" value="1"/>
</dbReference>
<protein>
    <submittedName>
        <fullName evidence="2">Transcriptional regulator, ArsR family protein</fullName>
    </submittedName>
</protein>
<evidence type="ECO:0000313" key="3">
    <source>
        <dbReference type="Proteomes" id="UP000633136"/>
    </source>
</evidence>
<feature type="domain" description="HTH arsR-type" evidence="1">
    <location>
        <begin position="9"/>
        <end position="102"/>
    </location>
</feature>
<accession>A0A917AVC6</accession>
<reference evidence="2" key="1">
    <citation type="journal article" date="2014" name="Int. J. Syst. Evol. Microbiol.">
        <title>Complete genome sequence of Corynebacterium casei LMG S-19264T (=DSM 44701T), isolated from a smear-ripened cheese.</title>
        <authorList>
            <consortium name="US DOE Joint Genome Institute (JGI-PGF)"/>
            <person name="Walter F."/>
            <person name="Albersmeier A."/>
            <person name="Kalinowski J."/>
            <person name="Ruckert C."/>
        </authorList>
    </citation>
    <scope>NUCLEOTIDE SEQUENCE</scope>
    <source>
        <strain evidence="2">CGMCC 1.15388</strain>
    </source>
</reference>
<proteinExistence type="predicted"/>
<dbReference type="Gene3D" id="1.10.10.10">
    <property type="entry name" value="Winged helix-like DNA-binding domain superfamily/Winged helix DNA-binding domain"/>
    <property type="match status" value="1"/>
</dbReference>
<dbReference type="GO" id="GO:0003700">
    <property type="term" value="F:DNA-binding transcription factor activity"/>
    <property type="evidence" value="ECO:0007669"/>
    <property type="project" value="InterPro"/>
</dbReference>
<sequence>MVTYDAAQLDLTDDQVDRIFRALADATRRDIIGRTLTEESSISELAHRYEMSFAAVRKHITVLEEAQLVCTHRSGRERRIRGNPEHLQKAQALLTTYERLWRERIDRLDALLAED</sequence>
<dbReference type="PANTHER" id="PTHR38600">
    <property type="entry name" value="TRANSCRIPTIONAL REGULATORY PROTEIN"/>
    <property type="match status" value="1"/>
</dbReference>
<dbReference type="InterPro" id="IPR001845">
    <property type="entry name" value="HTH_ArsR_DNA-bd_dom"/>
</dbReference>
<dbReference type="PANTHER" id="PTHR38600:SF2">
    <property type="entry name" value="SLL0088 PROTEIN"/>
    <property type="match status" value="1"/>
</dbReference>
<dbReference type="SMART" id="SM00418">
    <property type="entry name" value="HTH_ARSR"/>
    <property type="match status" value="1"/>
</dbReference>
<comment type="caution">
    <text evidence="2">The sequence shown here is derived from an EMBL/GenBank/DDBJ whole genome shotgun (WGS) entry which is preliminary data.</text>
</comment>